<name>X1G2Y8_9ZZZZ</name>
<reference evidence="2" key="1">
    <citation type="journal article" date="2014" name="Front. Microbiol.">
        <title>High frequency of phylogenetically diverse reductive dehalogenase-homologous genes in deep subseafloor sedimentary metagenomes.</title>
        <authorList>
            <person name="Kawai M."/>
            <person name="Futagami T."/>
            <person name="Toyoda A."/>
            <person name="Takaki Y."/>
            <person name="Nishi S."/>
            <person name="Hori S."/>
            <person name="Arai W."/>
            <person name="Tsubouchi T."/>
            <person name="Morono Y."/>
            <person name="Uchiyama I."/>
            <person name="Ito T."/>
            <person name="Fujiyama A."/>
            <person name="Inagaki F."/>
            <person name="Takami H."/>
        </authorList>
    </citation>
    <scope>NUCLEOTIDE SEQUENCE</scope>
    <source>
        <strain evidence="2">Expedition CK06-06</strain>
    </source>
</reference>
<protein>
    <recommendedName>
        <fullName evidence="3">3-keto-disaccharide hydrolase domain-containing protein</fullName>
    </recommendedName>
</protein>
<feature type="non-terminal residue" evidence="2">
    <location>
        <position position="284"/>
    </location>
</feature>
<evidence type="ECO:0000313" key="2">
    <source>
        <dbReference type="EMBL" id="GAH52271.1"/>
    </source>
</evidence>
<organism evidence="2">
    <name type="scientific">marine sediment metagenome</name>
    <dbReference type="NCBI Taxonomy" id="412755"/>
    <lineage>
        <taxon>unclassified sequences</taxon>
        <taxon>metagenomes</taxon>
        <taxon>ecological metagenomes</taxon>
    </lineage>
</organism>
<evidence type="ECO:0008006" key="3">
    <source>
        <dbReference type="Google" id="ProtNLM"/>
    </source>
</evidence>
<dbReference type="EMBL" id="BARU01018081">
    <property type="protein sequence ID" value="GAH52271.1"/>
    <property type="molecule type" value="Genomic_DNA"/>
</dbReference>
<evidence type="ECO:0000256" key="1">
    <source>
        <dbReference type="SAM" id="MobiDB-lite"/>
    </source>
</evidence>
<comment type="caution">
    <text evidence="2">The sequence shown here is derived from an EMBL/GenBank/DDBJ whole genome shotgun (WGS) entry which is preliminary data.</text>
</comment>
<feature type="region of interest" description="Disordered" evidence="1">
    <location>
        <begin position="231"/>
        <end position="284"/>
    </location>
</feature>
<dbReference type="AlphaFoldDB" id="X1G2Y8"/>
<proteinExistence type="predicted"/>
<accession>X1G2Y8</accession>
<feature type="compositionally biased region" description="Low complexity" evidence="1">
    <location>
        <begin position="237"/>
        <end position="284"/>
    </location>
</feature>
<gene>
    <name evidence="2" type="ORF">S03H2_29925</name>
</gene>
<sequence length="284" mass="31176">MPDDIFRPTADDVWRDTVDDEWIVFNEKFESIGYDEYWSEGETVEAGCVLDEDYTTSSVTGVPEWWGSKCLRVVTGGNNASVKHIFNADFDKAYFRAEIIIEDVSSFTTNDYGDILRLDNVAGSPILHIHVRYNNGSGKVDLEADTYEDDVKNTITLVSDVSLDHPYRIELKWDQDSNEYELRLDDVNVRDQTDNALTSARMFGGIRLGSVDQSQGYEFFVDNVKVETQEFPGAEASSSSSESSSSSSSSSSSESSSSSSSESSSSSSSESSSSSSESSSSSSS</sequence>